<sequence length="136" mass="14983">MLVVVSIFVVIAGLSFPPLSRFYTSQQVIDSRSQVAEAIRTAQARSMAQIHGMSHGVFVEEHRFTLFQGPSFANRSTTLDTVFSVAESLNLSTTFPDNQVLFLRGEQIPQATGTVMISHINGRADQVEVLENGRVE</sequence>
<gene>
    <name evidence="1" type="ORF">A3J66_02610</name>
</gene>
<evidence type="ECO:0000313" key="1">
    <source>
        <dbReference type="EMBL" id="OGH68731.1"/>
    </source>
</evidence>
<organism evidence="1 2">
    <name type="scientific">Candidatus Magasanikbacteria bacterium RIFCSPHIGHO2_02_FULL_47_14</name>
    <dbReference type="NCBI Taxonomy" id="1798680"/>
    <lineage>
        <taxon>Bacteria</taxon>
        <taxon>Candidatus Magasanikiibacteriota</taxon>
    </lineage>
</organism>
<dbReference type="Proteomes" id="UP000176282">
    <property type="component" value="Unassembled WGS sequence"/>
</dbReference>
<protein>
    <recommendedName>
        <fullName evidence="3">General secretion pathway GspH domain-containing protein</fullName>
    </recommendedName>
</protein>
<dbReference type="STRING" id="1798680.A3J66_02610"/>
<comment type="caution">
    <text evidence="1">The sequence shown here is derived from an EMBL/GenBank/DDBJ whole genome shotgun (WGS) entry which is preliminary data.</text>
</comment>
<accession>A0A1F6MAR7</accession>
<dbReference type="AlphaFoldDB" id="A0A1F6MAR7"/>
<dbReference type="EMBL" id="MFQB01000008">
    <property type="protein sequence ID" value="OGH68731.1"/>
    <property type="molecule type" value="Genomic_DNA"/>
</dbReference>
<proteinExistence type="predicted"/>
<name>A0A1F6MAR7_9BACT</name>
<evidence type="ECO:0008006" key="3">
    <source>
        <dbReference type="Google" id="ProtNLM"/>
    </source>
</evidence>
<reference evidence="1 2" key="1">
    <citation type="journal article" date="2016" name="Nat. Commun.">
        <title>Thousands of microbial genomes shed light on interconnected biogeochemical processes in an aquifer system.</title>
        <authorList>
            <person name="Anantharaman K."/>
            <person name="Brown C.T."/>
            <person name="Hug L.A."/>
            <person name="Sharon I."/>
            <person name="Castelle C.J."/>
            <person name="Probst A.J."/>
            <person name="Thomas B.C."/>
            <person name="Singh A."/>
            <person name="Wilkins M.J."/>
            <person name="Karaoz U."/>
            <person name="Brodie E.L."/>
            <person name="Williams K.H."/>
            <person name="Hubbard S.S."/>
            <person name="Banfield J.F."/>
        </authorList>
    </citation>
    <scope>NUCLEOTIDE SEQUENCE [LARGE SCALE GENOMIC DNA]</scope>
</reference>
<evidence type="ECO:0000313" key="2">
    <source>
        <dbReference type="Proteomes" id="UP000176282"/>
    </source>
</evidence>